<dbReference type="PANTHER" id="PTHR10036:SF7">
    <property type="entry name" value="LY6_PLAUR DOMAIN-CONTAINING PROTEIN 1"/>
    <property type="match status" value="1"/>
</dbReference>
<dbReference type="GO" id="GO:0045202">
    <property type="term" value="C:synapse"/>
    <property type="evidence" value="ECO:0007669"/>
    <property type="project" value="GOC"/>
</dbReference>
<reference evidence="3" key="1">
    <citation type="submission" date="2025-08" db="UniProtKB">
        <authorList>
            <consortium name="Ensembl"/>
        </authorList>
    </citation>
    <scope>IDENTIFICATION</scope>
</reference>
<protein>
    <submittedName>
        <fullName evidence="3">Uncharacterized protein</fullName>
    </submittedName>
</protein>
<dbReference type="Ensembl" id="ENSEBUT00000020256.1">
    <property type="protein sequence ID" value="ENSEBUP00000019680.1"/>
    <property type="gene ID" value="ENSEBUG00000012226.1"/>
</dbReference>
<dbReference type="GeneTree" id="ENSGT00940000175320"/>
<evidence type="ECO:0000256" key="1">
    <source>
        <dbReference type="ARBA" id="ARBA00022729"/>
    </source>
</evidence>
<keyword evidence="2" id="KW-1015">Disulfide bond</keyword>
<evidence type="ECO:0000313" key="3">
    <source>
        <dbReference type="Ensembl" id="ENSEBUP00000019680.1"/>
    </source>
</evidence>
<dbReference type="PANTHER" id="PTHR10036">
    <property type="entry name" value="CD59 GLYCOPROTEIN"/>
    <property type="match status" value="1"/>
</dbReference>
<sequence>MCTAYRKACATAAACFIASAGYQLFCMPGRLGSVCISCCSGPLCNGPHPLHSGSEARGLSITEFTVIMLGVHLLL</sequence>
<reference evidence="3" key="2">
    <citation type="submission" date="2025-09" db="UniProtKB">
        <authorList>
            <consortium name="Ensembl"/>
        </authorList>
    </citation>
    <scope>IDENTIFICATION</scope>
</reference>
<name>A0A8C4QTM3_EPTBU</name>
<keyword evidence="1" id="KW-0732">Signal</keyword>
<evidence type="ECO:0000256" key="2">
    <source>
        <dbReference type="ARBA" id="ARBA00023157"/>
    </source>
</evidence>
<dbReference type="GO" id="GO:0030550">
    <property type="term" value="F:acetylcholine receptor inhibitor activity"/>
    <property type="evidence" value="ECO:0007669"/>
    <property type="project" value="TreeGrafter"/>
</dbReference>
<accession>A0A8C4QTM3</accession>
<dbReference type="AlphaFoldDB" id="A0A8C4QTM3"/>
<evidence type="ECO:0000313" key="4">
    <source>
        <dbReference type="Proteomes" id="UP000694388"/>
    </source>
</evidence>
<dbReference type="Proteomes" id="UP000694388">
    <property type="component" value="Unplaced"/>
</dbReference>
<proteinExistence type="predicted"/>
<dbReference type="GO" id="GO:0095500">
    <property type="term" value="P:acetylcholine receptor signaling pathway"/>
    <property type="evidence" value="ECO:0007669"/>
    <property type="project" value="TreeGrafter"/>
</dbReference>
<organism evidence="3 4">
    <name type="scientific">Eptatretus burgeri</name>
    <name type="common">Inshore hagfish</name>
    <dbReference type="NCBI Taxonomy" id="7764"/>
    <lineage>
        <taxon>Eukaryota</taxon>
        <taxon>Metazoa</taxon>
        <taxon>Chordata</taxon>
        <taxon>Craniata</taxon>
        <taxon>Vertebrata</taxon>
        <taxon>Cyclostomata</taxon>
        <taxon>Myxini</taxon>
        <taxon>Myxiniformes</taxon>
        <taxon>Myxinidae</taxon>
        <taxon>Eptatretinae</taxon>
        <taxon>Eptatretus</taxon>
    </lineage>
</organism>
<keyword evidence="4" id="KW-1185">Reference proteome</keyword>